<accession>X0TGT7</accession>
<reference evidence="1" key="1">
    <citation type="journal article" date="2014" name="Front. Microbiol.">
        <title>High frequency of phylogenetically diverse reductive dehalogenase-homologous genes in deep subseafloor sedimentary metagenomes.</title>
        <authorList>
            <person name="Kawai M."/>
            <person name="Futagami T."/>
            <person name="Toyoda A."/>
            <person name="Takaki Y."/>
            <person name="Nishi S."/>
            <person name="Hori S."/>
            <person name="Arai W."/>
            <person name="Tsubouchi T."/>
            <person name="Morono Y."/>
            <person name="Uchiyama I."/>
            <person name="Ito T."/>
            <person name="Fujiyama A."/>
            <person name="Inagaki F."/>
            <person name="Takami H."/>
        </authorList>
    </citation>
    <scope>NUCLEOTIDE SEQUENCE</scope>
    <source>
        <strain evidence="1">Expedition CK06-06</strain>
    </source>
</reference>
<dbReference type="EMBL" id="BARS01019577">
    <property type="protein sequence ID" value="GAF92439.1"/>
    <property type="molecule type" value="Genomic_DNA"/>
</dbReference>
<name>X0TGT7_9ZZZZ</name>
<gene>
    <name evidence="1" type="ORF">S01H1_31701</name>
</gene>
<comment type="caution">
    <text evidence="1">The sequence shown here is derived from an EMBL/GenBank/DDBJ whole genome shotgun (WGS) entry which is preliminary data.</text>
</comment>
<sequence>HDLQELYHKLIAVGAGQWACGHWVAASALAFPESLRYVLNRRGENMQETTFNLIMHFKQGSALET</sequence>
<protein>
    <submittedName>
        <fullName evidence="1">Uncharacterized protein</fullName>
    </submittedName>
</protein>
<evidence type="ECO:0000313" key="1">
    <source>
        <dbReference type="EMBL" id="GAF92439.1"/>
    </source>
</evidence>
<feature type="non-terminal residue" evidence="1">
    <location>
        <position position="1"/>
    </location>
</feature>
<dbReference type="AlphaFoldDB" id="X0TGT7"/>
<organism evidence="1">
    <name type="scientific">marine sediment metagenome</name>
    <dbReference type="NCBI Taxonomy" id="412755"/>
    <lineage>
        <taxon>unclassified sequences</taxon>
        <taxon>metagenomes</taxon>
        <taxon>ecological metagenomes</taxon>
    </lineage>
</organism>
<proteinExistence type="predicted"/>